<evidence type="ECO:0000313" key="2">
    <source>
        <dbReference type="EMBL" id="KRO15787.1"/>
    </source>
</evidence>
<evidence type="ECO:0000259" key="1">
    <source>
        <dbReference type="PROSITE" id="PS50943"/>
    </source>
</evidence>
<accession>A0A0R2MU27</accession>
<feature type="domain" description="HTH cro/C1-type" evidence="1">
    <location>
        <begin position="1"/>
        <end position="35"/>
    </location>
</feature>
<dbReference type="PATRIC" id="fig|1293598.4.peg.2248"/>
<dbReference type="STRING" id="1293598.IV56_GL002148"/>
<dbReference type="Pfam" id="PF01381">
    <property type="entry name" value="HTH_3"/>
    <property type="match status" value="1"/>
</dbReference>
<protein>
    <recommendedName>
        <fullName evidence="1">HTH cro/C1-type domain-containing protein</fullName>
    </recommendedName>
</protein>
<dbReference type="InterPro" id="IPR001387">
    <property type="entry name" value="Cro/C1-type_HTH"/>
</dbReference>
<reference evidence="2 3" key="1">
    <citation type="journal article" date="2015" name="Genome Announc.">
        <title>Expanding the biotechnology potential of lactobacilli through comparative genomics of 213 strains and associated genera.</title>
        <authorList>
            <person name="Sun Z."/>
            <person name="Harris H.M."/>
            <person name="McCann A."/>
            <person name="Guo C."/>
            <person name="Argimon S."/>
            <person name="Zhang W."/>
            <person name="Yang X."/>
            <person name="Jeffery I.B."/>
            <person name="Cooney J.C."/>
            <person name="Kagawa T.F."/>
            <person name="Liu W."/>
            <person name="Song Y."/>
            <person name="Salvetti E."/>
            <person name="Wrobel A."/>
            <person name="Rasinkangas P."/>
            <person name="Parkhill J."/>
            <person name="Rea M.C."/>
            <person name="O'Sullivan O."/>
            <person name="Ritari J."/>
            <person name="Douillard F.P."/>
            <person name="Paul Ross R."/>
            <person name="Yang R."/>
            <person name="Briner A.E."/>
            <person name="Felis G.E."/>
            <person name="de Vos W.M."/>
            <person name="Barrangou R."/>
            <person name="Klaenhammer T.R."/>
            <person name="Caufield P.W."/>
            <person name="Cui Y."/>
            <person name="Zhang H."/>
            <person name="O'Toole P.W."/>
        </authorList>
    </citation>
    <scope>NUCLEOTIDE SEQUENCE [LARGE SCALE GENOMIC DNA]</scope>
    <source>
        <strain evidence="2 3">DSM 24301</strain>
    </source>
</reference>
<dbReference type="SUPFAM" id="SSF47413">
    <property type="entry name" value="lambda repressor-like DNA-binding domains"/>
    <property type="match status" value="1"/>
</dbReference>
<gene>
    <name evidence="2" type="ORF">IV56_GL002148</name>
</gene>
<dbReference type="RefSeq" id="WP_263849499.1">
    <property type="nucleotide sequence ID" value="NZ_BBBX01000027.1"/>
</dbReference>
<dbReference type="InterPro" id="IPR010982">
    <property type="entry name" value="Lambda_DNA-bd_dom_sf"/>
</dbReference>
<dbReference type="AlphaFoldDB" id="A0A0R2MU27"/>
<name>A0A0R2MU27_9LACO</name>
<organism evidence="2 3">
    <name type="scientific">Lacticaseibacillus saniviri JCM 17471 = DSM 24301</name>
    <dbReference type="NCBI Taxonomy" id="1293598"/>
    <lineage>
        <taxon>Bacteria</taxon>
        <taxon>Bacillati</taxon>
        <taxon>Bacillota</taxon>
        <taxon>Bacilli</taxon>
        <taxon>Lactobacillales</taxon>
        <taxon>Lactobacillaceae</taxon>
        <taxon>Lacticaseibacillus</taxon>
    </lineage>
</organism>
<dbReference type="CDD" id="cd00093">
    <property type="entry name" value="HTH_XRE"/>
    <property type="match status" value="1"/>
</dbReference>
<dbReference type="GO" id="GO:0003677">
    <property type="term" value="F:DNA binding"/>
    <property type="evidence" value="ECO:0007669"/>
    <property type="project" value="InterPro"/>
</dbReference>
<proteinExistence type="predicted"/>
<keyword evidence="3" id="KW-1185">Reference proteome</keyword>
<dbReference type="Gene3D" id="1.10.260.40">
    <property type="entry name" value="lambda repressor-like DNA-binding domains"/>
    <property type="match status" value="1"/>
</dbReference>
<dbReference type="PROSITE" id="PS50943">
    <property type="entry name" value="HTH_CROC1"/>
    <property type="match status" value="1"/>
</dbReference>
<comment type="caution">
    <text evidence="2">The sequence shown here is derived from an EMBL/GenBank/DDBJ whole genome shotgun (WGS) entry which is preliminary data.</text>
</comment>
<evidence type="ECO:0000313" key="3">
    <source>
        <dbReference type="Proteomes" id="UP000050969"/>
    </source>
</evidence>
<dbReference type="Proteomes" id="UP000050969">
    <property type="component" value="Unassembled WGS sequence"/>
</dbReference>
<dbReference type="EMBL" id="JQCE01000060">
    <property type="protein sequence ID" value="KRO15787.1"/>
    <property type="molecule type" value="Genomic_DNA"/>
</dbReference>
<sequence>MDNTAISKIEKGTRKVSAEELLNFSKFYNVSTDFLLGNTDKEHYYSLTDKDNRAIDAEIEEILNGMSDSNSVNFFKSNPDLSDRDKELLEVSLRQSLELARQMAKKKYTPKKYRGSESD</sequence>